<dbReference type="AlphaFoldDB" id="A0A397JWP9"/>
<accession>A0A397JWP9</accession>
<reference evidence="1 2" key="1">
    <citation type="submission" date="2018-08" db="EMBL/GenBank/DDBJ databases">
        <title>Genome and evolution of the arbuscular mycorrhizal fungus Diversispora epigaea (formerly Glomus versiforme) and its bacterial endosymbionts.</title>
        <authorList>
            <person name="Sun X."/>
            <person name="Fei Z."/>
            <person name="Harrison M."/>
        </authorList>
    </citation>
    <scope>NUCLEOTIDE SEQUENCE [LARGE SCALE GENOMIC DNA]</scope>
    <source>
        <strain evidence="1 2">IT104</strain>
    </source>
</reference>
<organism evidence="1 2">
    <name type="scientific">Diversispora epigaea</name>
    <dbReference type="NCBI Taxonomy" id="1348612"/>
    <lineage>
        <taxon>Eukaryota</taxon>
        <taxon>Fungi</taxon>
        <taxon>Fungi incertae sedis</taxon>
        <taxon>Mucoromycota</taxon>
        <taxon>Glomeromycotina</taxon>
        <taxon>Glomeromycetes</taxon>
        <taxon>Diversisporales</taxon>
        <taxon>Diversisporaceae</taxon>
        <taxon>Diversispora</taxon>
    </lineage>
</organism>
<comment type="caution">
    <text evidence="1">The sequence shown here is derived from an EMBL/GenBank/DDBJ whole genome shotgun (WGS) entry which is preliminary data.</text>
</comment>
<gene>
    <name evidence="1" type="ORF">Glove_21g40</name>
</gene>
<evidence type="ECO:0000313" key="2">
    <source>
        <dbReference type="Proteomes" id="UP000266861"/>
    </source>
</evidence>
<keyword evidence="2" id="KW-1185">Reference proteome</keyword>
<sequence length="78" mass="9003">MYKTCFVGGLLVEAEKICNAYFVGGKARNRAEKNNVFVGYCLEIILTKTVLKRNSNHFKKNASVVRFVRHDYSDENRK</sequence>
<protein>
    <submittedName>
        <fullName evidence="1">Uncharacterized protein</fullName>
    </submittedName>
</protein>
<dbReference type="EMBL" id="PQFF01000019">
    <property type="protein sequence ID" value="RHZ88870.1"/>
    <property type="molecule type" value="Genomic_DNA"/>
</dbReference>
<dbReference type="Proteomes" id="UP000266861">
    <property type="component" value="Unassembled WGS sequence"/>
</dbReference>
<dbReference type="OrthoDB" id="2433123at2759"/>
<proteinExistence type="predicted"/>
<evidence type="ECO:0000313" key="1">
    <source>
        <dbReference type="EMBL" id="RHZ88870.1"/>
    </source>
</evidence>
<name>A0A397JWP9_9GLOM</name>